<evidence type="ECO:0000313" key="2">
    <source>
        <dbReference type="EMBL" id="MBM6660322.1"/>
    </source>
</evidence>
<keyword evidence="3" id="KW-1185">Reference proteome</keyword>
<dbReference type="EMBL" id="JACJJL010000001">
    <property type="protein sequence ID" value="MBM6660322.1"/>
    <property type="molecule type" value="Genomic_DNA"/>
</dbReference>
<feature type="chain" id="PRO_5037772897" evidence="1">
    <location>
        <begin position="34"/>
        <end position="209"/>
    </location>
</feature>
<organism evidence="2 3">
    <name type="scientific">Marseilla massiliensis</name>
    <dbReference type="NCBI Taxonomy" id="1841864"/>
    <lineage>
        <taxon>Bacteria</taxon>
        <taxon>Pseudomonadati</taxon>
        <taxon>Bacteroidota</taxon>
        <taxon>Bacteroidia</taxon>
        <taxon>Bacteroidales</taxon>
        <taxon>Prevotellaceae</taxon>
        <taxon>Marseilla</taxon>
    </lineage>
</organism>
<proteinExistence type="predicted"/>
<evidence type="ECO:0000313" key="3">
    <source>
        <dbReference type="Proteomes" id="UP000764045"/>
    </source>
</evidence>
<dbReference type="AlphaFoldDB" id="A0A938WK48"/>
<name>A0A938WK48_9BACT</name>
<dbReference type="Proteomes" id="UP000764045">
    <property type="component" value="Unassembled WGS sequence"/>
</dbReference>
<sequence length="209" mass="22641">MALYAVARRCLGGAAVLSAVALSASAPFPPAGAVDGGSGSAGQGLASDTFAMERVADTLSVLTLGEDRWLLPFPVYRFEVADVNGDGSADAIVGVVKATRYDPEVRRRVFVYKNYRGHVRPLWLGSRLGQPVADFHFVIPEGVLRVMEVERSGLYLVADYRWRSFGMDFVRYVARECSEAEARRLLGAGGWTRPGGVDGQMVGRQQVGR</sequence>
<protein>
    <submittedName>
        <fullName evidence="2">Uncharacterized protein</fullName>
    </submittedName>
</protein>
<gene>
    <name evidence="2" type="ORF">H6B30_00885</name>
</gene>
<evidence type="ECO:0000256" key="1">
    <source>
        <dbReference type="SAM" id="SignalP"/>
    </source>
</evidence>
<feature type="signal peptide" evidence="1">
    <location>
        <begin position="1"/>
        <end position="33"/>
    </location>
</feature>
<accession>A0A938WK48</accession>
<reference evidence="2 3" key="1">
    <citation type="journal article" date="2021" name="Sci. Rep.">
        <title>The distribution of antibiotic resistance genes in chicken gut microbiota commensals.</title>
        <authorList>
            <person name="Juricova H."/>
            <person name="Matiasovicova J."/>
            <person name="Kubasova T."/>
            <person name="Cejkova D."/>
            <person name="Rychlik I."/>
        </authorList>
    </citation>
    <scope>NUCLEOTIDE SEQUENCE [LARGE SCALE GENOMIC DNA]</scope>
    <source>
        <strain evidence="2 3">An819</strain>
    </source>
</reference>
<comment type="caution">
    <text evidence="2">The sequence shown here is derived from an EMBL/GenBank/DDBJ whole genome shotgun (WGS) entry which is preliminary data.</text>
</comment>
<dbReference type="RefSeq" id="WP_205106964.1">
    <property type="nucleotide sequence ID" value="NZ_JACJJL010000001.1"/>
</dbReference>
<keyword evidence="1" id="KW-0732">Signal</keyword>